<proteinExistence type="predicted"/>
<evidence type="ECO:0000313" key="3">
    <source>
        <dbReference type="EMBL" id="KAG4411680.1"/>
    </source>
</evidence>
<dbReference type="Proteomes" id="UP000664132">
    <property type="component" value="Unassembled WGS sequence"/>
</dbReference>
<reference evidence="3" key="1">
    <citation type="submission" date="2021-02" db="EMBL/GenBank/DDBJ databases">
        <title>Genome sequence Cadophora malorum strain M34.</title>
        <authorList>
            <person name="Stefanovic E."/>
            <person name="Vu D."/>
            <person name="Scully C."/>
            <person name="Dijksterhuis J."/>
            <person name="Roader J."/>
            <person name="Houbraken J."/>
        </authorList>
    </citation>
    <scope>NUCLEOTIDE SEQUENCE</scope>
    <source>
        <strain evidence="3">M34</strain>
    </source>
</reference>
<dbReference type="GO" id="GO:0000976">
    <property type="term" value="F:transcription cis-regulatory region binding"/>
    <property type="evidence" value="ECO:0007669"/>
    <property type="project" value="TreeGrafter"/>
</dbReference>
<feature type="region of interest" description="Disordered" evidence="2">
    <location>
        <begin position="14"/>
        <end position="58"/>
    </location>
</feature>
<evidence type="ECO:0008006" key="5">
    <source>
        <dbReference type="Google" id="ProtNLM"/>
    </source>
</evidence>
<dbReference type="GO" id="GO:0045944">
    <property type="term" value="P:positive regulation of transcription by RNA polymerase II"/>
    <property type="evidence" value="ECO:0007669"/>
    <property type="project" value="TreeGrafter"/>
</dbReference>
<organism evidence="3 4">
    <name type="scientific">Cadophora malorum</name>
    <dbReference type="NCBI Taxonomy" id="108018"/>
    <lineage>
        <taxon>Eukaryota</taxon>
        <taxon>Fungi</taxon>
        <taxon>Dikarya</taxon>
        <taxon>Ascomycota</taxon>
        <taxon>Pezizomycotina</taxon>
        <taxon>Leotiomycetes</taxon>
        <taxon>Helotiales</taxon>
        <taxon>Ploettnerulaceae</taxon>
        <taxon>Cadophora</taxon>
    </lineage>
</organism>
<gene>
    <name evidence="3" type="ORF">IFR04_015178</name>
</gene>
<feature type="region of interest" description="Disordered" evidence="2">
    <location>
        <begin position="71"/>
        <end position="90"/>
    </location>
</feature>
<comment type="caution">
    <text evidence="3">The sequence shown here is derived from an EMBL/GenBank/DDBJ whole genome shotgun (WGS) entry which is preliminary data.</text>
</comment>
<evidence type="ECO:0000256" key="1">
    <source>
        <dbReference type="ARBA" id="ARBA00023242"/>
    </source>
</evidence>
<name>A0A8H7T3B7_9HELO</name>
<accession>A0A8H7T3B7</accession>
<keyword evidence="4" id="KW-1185">Reference proteome</keyword>
<dbReference type="OrthoDB" id="4525710at2759"/>
<feature type="compositionally biased region" description="Basic and acidic residues" evidence="2">
    <location>
        <begin position="16"/>
        <end position="25"/>
    </location>
</feature>
<evidence type="ECO:0000313" key="4">
    <source>
        <dbReference type="Proteomes" id="UP000664132"/>
    </source>
</evidence>
<dbReference type="PANTHER" id="PTHR37534">
    <property type="entry name" value="TRANSCRIPTIONAL ACTIVATOR PROTEIN UGA3"/>
    <property type="match status" value="1"/>
</dbReference>
<dbReference type="CDD" id="cd12148">
    <property type="entry name" value="fungal_TF_MHR"/>
    <property type="match status" value="1"/>
</dbReference>
<dbReference type="PANTHER" id="PTHR37534:SF25">
    <property type="entry name" value="ZN(II)2CYS6 TRANSCRIPTION FACTOR (EUROFUNG)"/>
    <property type="match status" value="1"/>
</dbReference>
<dbReference type="EMBL" id="JAFJYH010000449">
    <property type="protein sequence ID" value="KAG4411680.1"/>
    <property type="molecule type" value="Genomic_DNA"/>
</dbReference>
<keyword evidence="1" id="KW-0539">Nucleus</keyword>
<dbReference type="AlphaFoldDB" id="A0A8H7T3B7"/>
<sequence>MLKTKFGFQYRQHFALPEKQRHTPSEDSESDLQVGTPERRPAKDNLTQTNSWGFSGEGYDASTQSLNYENQTTFQSTSPSISNNTPTNAFGHQTEIELGHSPSPTTRSVVSHHFDQRSPRVGAASSIYASPVSHTGRTPGSGNPCPWPIESEDEARLFLHFLDTFDSTRHFRTEVARRAAFIPVIMNAILASAARHLAFVSGIPDTISEAYHNKCLQILIPVLDDPCDVLDENLCAAIIILRQYEEYDENDERCHLFGSTRMVNSITPNMTPSSLRDAANWIALRQEIHISLTNKQTVSIILDAYRQSPKFTSDTEDGWANRIVFLFAKVLNYAFRSEDTVPDETWATLQEQIETWYSTKPSYFSPLWTANDVTPFPRIIMLGEAQANGMQHYYLAKILLAAYDPRLLKLGFDTRRLRKESEENVLHNLRMVIGLATSNPQCETTFMHASHMLTACGDYITDPEEQQGVVDFLRDIEERKIWRTASIISRLQDQW</sequence>
<feature type="compositionally biased region" description="Low complexity" evidence="2">
    <location>
        <begin position="76"/>
        <end position="88"/>
    </location>
</feature>
<dbReference type="GO" id="GO:0005634">
    <property type="term" value="C:nucleus"/>
    <property type="evidence" value="ECO:0007669"/>
    <property type="project" value="TreeGrafter"/>
</dbReference>
<protein>
    <recommendedName>
        <fullName evidence="5">ARCA-like protein</fullName>
    </recommendedName>
</protein>
<dbReference type="GO" id="GO:0003700">
    <property type="term" value="F:DNA-binding transcription factor activity"/>
    <property type="evidence" value="ECO:0007669"/>
    <property type="project" value="TreeGrafter"/>
</dbReference>
<evidence type="ECO:0000256" key="2">
    <source>
        <dbReference type="SAM" id="MobiDB-lite"/>
    </source>
</evidence>